<gene>
    <name evidence="1" type="ORF">LHA_1171</name>
</gene>
<dbReference type="InterPro" id="IPR020022">
    <property type="entry name" value="N-acetyl_sugar_amidoTrfase"/>
</dbReference>
<protein>
    <recommendedName>
        <fullName evidence="3">Legionaminic acid biosynthesis protein PtmG</fullName>
    </recommendedName>
</protein>
<dbReference type="AlphaFoldDB" id="A0A0A8URU3"/>
<dbReference type="STRING" id="449.LHA_1171"/>
<name>A0A0A8URU3_LEGHA</name>
<proteinExistence type="predicted"/>
<dbReference type="NCBIfam" id="TIGR03573">
    <property type="entry name" value="WbuX"/>
    <property type="match status" value="1"/>
</dbReference>
<sequence>MDRTVFWCSTCLNMSTRPRIEFDAEGRCNACVWAEEKKTLDWKSRQLELISLLEMHRSKTGGFDCIVPVSGGKDGSYVSYKLKYEYDMHPLAVTVAPPLTYDIGDKNLKNYINSGFDHIHINPNYKVMKALNKKGFLEQGRPLYGWTTAIFTSVIRIANNFGIPLIFYGEDGEVEYGGSTESKNRSIFDIQYIKKIYLEGNYENTLKQLFSESELYFWLFPQESEWSQKEIFMTHMSYFEPWDPYRNYLVAKEHCGLMEKTDSNSGTYTNFAQNDNSLYDLHTYLMYLKFGFGRCTQDVGIDIRRGAMTREQGIQLAKIYDNAKPEIYVDDYLDYYEISREEFEATIDRFANKQLFEKSDGLWLPKFEIQ</sequence>
<dbReference type="KEGG" id="lha:LHA_1171"/>
<evidence type="ECO:0000313" key="1">
    <source>
        <dbReference type="EMBL" id="CEK10226.1"/>
    </source>
</evidence>
<accession>A0A0A8URU3</accession>
<dbReference type="EMBL" id="LN681225">
    <property type="protein sequence ID" value="CEK10226.1"/>
    <property type="molecule type" value="Genomic_DNA"/>
</dbReference>
<dbReference type="PATRIC" id="fig|449.7.peg.3183"/>
<organism evidence="1 2">
    <name type="scientific">Legionella hackeliae</name>
    <dbReference type="NCBI Taxonomy" id="449"/>
    <lineage>
        <taxon>Bacteria</taxon>
        <taxon>Pseudomonadati</taxon>
        <taxon>Pseudomonadota</taxon>
        <taxon>Gammaproteobacteria</taxon>
        <taxon>Legionellales</taxon>
        <taxon>Legionellaceae</taxon>
        <taxon>Legionella</taxon>
    </lineage>
</organism>
<dbReference type="OrthoDB" id="9765475at2"/>
<dbReference type="SUPFAM" id="SSF52402">
    <property type="entry name" value="Adenine nucleotide alpha hydrolases-like"/>
    <property type="match status" value="1"/>
</dbReference>
<reference evidence="2" key="1">
    <citation type="submission" date="2014-09" db="EMBL/GenBank/DDBJ databases">
        <authorList>
            <person name="Gomez-Valero L."/>
        </authorList>
    </citation>
    <scope>NUCLEOTIDE SEQUENCE [LARGE SCALE GENOMIC DNA]</scope>
    <source>
        <strain evidence="2">ATCC35250</strain>
    </source>
</reference>
<dbReference type="Proteomes" id="UP000032803">
    <property type="component" value="Chromosome I"/>
</dbReference>
<evidence type="ECO:0008006" key="3">
    <source>
        <dbReference type="Google" id="ProtNLM"/>
    </source>
</evidence>
<dbReference type="RefSeq" id="WP_045105634.1">
    <property type="nucleotide sequence ID" value="NZ_LN681225.1"/>
</dbReference>
<keyword evidence="2" id="KW-1185">Reference proteome</keyword>
<evidence type="ECO:0000313" key="2">
    <source>
        <dbReference type="Proteomes" id="UP000032803"/>
    </source>
</evidence>
<dbReference type="HOGENOM" id="CLU_056004_1_0_6"/>